<dbReference type="SUPFAM" id="SSF52172">
    <property type="entry name" value="CheY-like"/>
    <property type="match status" value="1"/>
</dbReference>
<evidence type="ECO:0000313" key="5">
    <source>
        <dbReference type="Proteomes" id="UP000011996"/>
    </source>
</evidence>
<feature type="domain" description="Response regulatory" evidence="3">
    <location>
        <begin position="7"/>
        <end position="123"/>
    </location>
</feature>
<dbReference type="PATRIC" id="fig|1263868.3.peg.6293"/>
<sequence>MPTNTARLLLVEDQANDVEITRKWLEKSSSRFELVVASSLSEAISHLKTDLTFDTVLLDLGLPDGAGLNNIRMIREADSNVPIVVLTGWDDAFVNKMLSAGAQNFLSKNGADTRLLEDAISAVLSPMASDDVNPEAIDPPRLQVDESLTIACLLELSTQLRLRCSDLALNRPEIATSPELLEASELAKRIHQLAQRFGSPK</sequence>
<organism evidence="4 5">
    <name type="scientific">Rhodopirellula europaea SH398</name>
    <dbReference type="NCBI Taxonomy" id="1263868"/>
    <lineage>
        <taxon>Bacteria</taxon>
        <taxon>Pseudomonadati</taxon>
        <taxon>Planctomycetota</taxon>
        <taxon>Planctomycetia</taxon>
        <taxon>Pirellulales</taxon>
        <taxon>Pirellulaceae</taxon>
        <taxon>Rhodopirellula</taxon>
    </lineage>
</organism>
<dbReference type="InterPro" id="IPR050595">
    <property type="entry name" value="Bact_response_regulator"/>
</dbReference>
<evidence type="ECO:0000256" key="2">
    <source>
        <dbReference type="PROSITE-ProRule" id="PRU00169"/>
    </source>
</evidence>
<dbReference type="Gene3D" id="3.40.50.2300">
    <property type="match status" value="1"/>
</dbReference>
<gene>
    <name evidence="4" type="ORF">RESH_05809</name>
</gene>
<evidence type="ECO:0000313" key="4">
    <source>
        <dbReference type="EMBL" id="EMI23616.1"/>
    </source>
</evidence>
<dbReference type="PROSITE" id="PS50110">
    <property type="entry name" value="RESPONSE_REGULATORY"/>
    <property type="match status" value="1"/>
</dbReference>
<protein>
    <submittedName>
        <fullName evidence="4">Signal transduction response regulator, receiver region domain protein</fullName>
    </submittedName>
</protein>
<dbReference type="OrthoDB" id="9813394at2"/>
<name>M5RWN5_9BACT</name>
<dbReference type="InterPro" id="IPR001789">
    <property type="entry name" value="Sig_transdc_resp-reg_receiver"/>
</dbReference>
<dbReference type="InterPro" id="IPR011006">
    <property type="entry name" value="CheY-like_superfamily"/>
</dbReference>
<dbReference type="Pfam" id="PF00072">
    <property type="entry name" value="Response_reg"/>
    <property type="match status" value="1"/>
</dbReference>
<dbReference type="CDD" id="cd00156">
    <property type="entry name" value="REC"/>
    <property type="match status" value="1"/>
</dbReference>
<dbReference type="RefSeq" id="WP_008672053.1">
    <property type="nucleotide sequence ID" value="NZ_ANOF01000187.1"/>
</dbReference>
<proteinExistence type="predicted"/>
<comment type="caution">
    <text evidence="4">The sequence shown here is derived from an EMBL/GenBank/DDBJ whole genome shotgun (WGS) entry which is preliminary data.</text>
</comment>
<evidence type="ECO:0000256" key="1">
    <source>
        <dbReference type="ARBA" id="ARBA00022553"/>
    </source>
</evidence>
<reference evidence="4 5" key="1">
    <citation type="journal article" date="2013" name="Mar. Genomics">
        <title>Expression of sulfatases in Rhodopirellula baltica and the diversity of sulfatases in the genus Rhodopirellula.</title>
        <authorList>
            <person name="Wegner C.E."/>
            <person name="Richter-Heitmann T."/>
            <person name="Klindworth A."/>
            <person name="Klockow C."/>
            <person name="Richter M."/>
            <person name="Achstetter T."/>
            <person name="Glockner F.O."/>
            <person name="Harder J."/>
        </authorList>
    </citation>
    <scope>NUCLEOTIDE SEQUENCE [LARGE SCALE GENOMIC DNA]</scope>
    <source>
        <strain evidence="4 5">SH398</strain>
    </source>
</reference>
<dbReference type="STRING" id="1263868.RESH_05809"/>
<dbReference type="EMBL" id="ANOF01000187">
    <property type="protein sequence ID" value="EMI23616.1"/>
    <property type="molecule type" value="Genomic_DNA"/>
</dbReference>
<keyword evidence="1 2" id="KW-0597">Phosphoprotein</keyword>
<feature type="modified residue" description="4-aspartylphosphate" evidence="2">
    <location>
        <position position="59"/>
    </location>
</feature>
<dbReference type="AlphaFoldDB" id="M5RWN5"/>
<accession>M5RWN5</accession>
<dbReference type="PANTHER" id="PTHR44591:SF3">
    <property type="entry name" value="RESPONSE REGULATORY DOMAIN-CONTAINING PROTEIN"/>
    <property type="match status" value="1"/>
</dbReference>
<dbReference type="SMART" id="SM00448">
    <property type="entry name" value="REC"/>
    <property type="match status" value="1"/>
</dbReference>
<dbReference type="PANTHER" id="PTHR44591">
    <property type="entry name" value="STRESS RESPONSE REGULATOR PROTEIN 1"/>
    <property type="match status" value="1"/>
</dbReference>
<dbReference type="GO" id="GO:0000160">
    <property type="term" value="P:phosphorelay signal transduction system"/>
    <property type="evidence" value="ECO:0007669"/>
    <property type="project" value="InterPro"/>
</dbReference>
<evidence type="ECO:0000259" key="3">
    <source>
        <dbReference type="PROSITE" id="PS50110"/>
    </source>
</evidence>
<dbReference type="Proteomes" id="UP000011996">
    <property type="component" value="Unassembled WGS sequence"/>
</dbReference>